<feature type="domain" description="C2H2-type" evidence="7">
    <location>
        <begin position="389"/>
        <end position="416"/>
    </location>
</feature>
<feature type="compositionally biased region" description="Basic and acidic residues" evidence="6">
    <location>
        <begin position="216"/>
        <end position="227"/>
    </location>
</feature>
<evidence type="ECO:0000313" key="8">
    <source>
        <dbReference type="EMBL" id="CAK1554328.1"/>
    </source>
</evidence>
<evidence type="ECO:0000256" key="3">
    <source>
        <dbReference type="ARBA" id="ARBA00022771"/>
    </source>
</evidence>
<dbReference type="SMART" id="SM00355">
    <property type="entry name" value="ZnF_C2H2"/>
    <property type="match status" value="11"/>
</dbReference>
<proteinExistence type="predicted"/>
<dbReference type="Pfam" id="PF13912">
    <property type="entry name" value="zf-C2H2_6"/>
    <property type="match status" value="1"/>
</dbReference>
<organism evidence="8 9">
    <name type="scientific">Leptosia nina</name>
    <dbReference type="NCBI Taxonomy" id="320188"/>
    <lineage>
        <taxon>Eukaryota</taxon>
        <taxon>Metazoa</taxon>
        <taxon>Ecdysozoa</taxon>
        <taxon>Arthropoda</taxon>
        <taxon>Hexapoda</taxon>
        <taxon>Insecta</taxon>
        <taxon>Pterygota</taxon>
        <taxon>Neoptera</taxon>
        <taxon>Endopterygota</taxon>
        <taxon>Lepidoptera</taxon>
        <taxon>Glossata</taxon>
        <taxon>Ditrysia</taxon>
        <taxon>Papilionoidea</taxon>
        <taxon>Pieridae</taxon>
        <taxon>Pierinae</taxon>
        <taxon>Leptosia</taxon>
    </lineage>
</organism>
<dbReference type="PROSITE" id="PS50157">
    <property type="entry name" value="ZINC_FINGER_C2H2_2"/>
    <property type="match status" value="6"/>
</dbReference>
<keyword evidence="3 5" id="KW-0863">Zinc-finger</keyword>
<feature type="region of interest" description="Disordered" evidence="6">
    <location>
        <begin position="197"/>
        <end position="227"/>
    </location>
</feature>
<feature type="domain" description="C2H2-type" evidence="7">
    <location>
        <begin position="478"/>
        <end position="506"/>
    </location>
</feature>
<dbReference type="GO" id="GO:0005634">
    <property type="term" value="C:nucleus"/>
    <property type="evidence" value="ECO:0007669"/>
    <property type="project" value="TreeGrafter"/>
</dbReference>
<keyword evidence="9" id="KW-1185">Reference proteome</keyword>
<evidence type="ECO:0000313" key="9">
    <source>
        <dbReference type="Proteomes" id="UP001497472"/>
    </source>
</evidence>
<dbReference type="AlphaFoldDB" id="A0AAV1JZV6"/>
<reference evidence="8 9" key="1">
    <citation type="submission" date="2023-11" db="EMBL/GenBank/DDBJ databases">
        <authorList>
            <person name="Okamura Y."/>
        </authorList>
    </citation>
    <scope>NUCLEOTIDE SEQUENCE [LARGE SCALE GENOMIC DNA]</scope>
</reference>
<evidence type="ECO:0000256" key="1">
    <source>
        <dbReference type="ARBA" id="ARBA00022723"/>
    </source>
</evidence>
<evidence type="ECO:0000256" key="5">
    <source>
        <dbReference type="PROSITE-ProRule" id="PRU00042"/>
    </source>
</evidence>
<dbReference type="PANTHER" id="PTHR24409:SF295">
    <property type="entry name" value="AZ2-RELATED"/>
    <property type="match status" value="1"/>
</dbReference>
<evidence type="ECO:0000259" key="7">
    <source>
        <dbReference type="PROSITE" id="PS50157"/>
    </source>
</evidence>
<evidence type="ECO:0000256" key="2">
    <source>
        <dbReference type="ARBA" id="ARBA00022737"/>
    </source>
</evidence>
<evidence type="ECO:0000256" key="6">
    <source>
        <dbReference type="SAM" id="MobiDB-lite"/>
    </source>
</evidence>
<dbReference type="Proteomes" id="UP001497472">
    <property type="component" value="Unassembled WGS sequence"/>
</dbReference>
<sequence>MNKNIDVSYICELCLSKDRVVTSHCDEIFEVYKELLGNDVSRFLLEKSENNITSNAMQKINVCWECKCVLSKIIKFKEQIKIAQSNWLQKSFTTLSSLKYTNNLILDCVNPEDIKDTTIIKNEEIYQYNKRPTDCTFSLNVPRQENSINETLHVNYDDVKVDVFCHQYNHTDNFDTFDEDLHNFNLDTKAMKTVDEFNESDDEPLTKKKTKQKEKKSKEEKRRERESGVVINPRVMKKLQQLNVTSDHLEMVMLSWDEVESERKQSVATEKFTRHAHKCYQCVVGFNHRCKLEEHMKKHKQSPGSAECEVCHIFCKDQPALASHRRRHRVRWRCRKCGGSWSRASVAADHVFKHHGAPAPTHSCTMCDVTTVTLGKLRNHIRKSHSTQHKCDLCGKVFRDKTSLRTHLFIHRGVKEYSCPKCEKQFLFKKAMEIHLVTHDSPANMYCHECDVTFKNQMSYNQHMKYNLKHIDPARLKYACTLCEKKFVKAARLQEHNMAVHLKITPIQCPITGCQFACSSRSVLRTHRRVAHGRAVQKRDHVCDMCGKAYTTKKSLEGHLRTHSGERPFHCAKCPAAFGYEAALYNHNKLVHLKHKVNRNRVTHTNWPVDVSNVE</sequence>
<dbReference type="PROSITE" id="PS00028">
    <property type="entry name" value="ZINC_FINGER_C2H2_1"/>
    <property type="match status" value="7"/>
</dbReference>
<feature type="domain" description="C2H2-type" evidence="7">
    <location>
        <begin position="417"/>
        <end position="444"/>
    </location>
</feature>
<dbReference type="GO" id="GO:0000977">
    <property type="term" value="F:RNA polymerase II transcription regulatory region sequence-specific DNA binding"/>
    <property type="evidence" value="ECO:0007669"/>
    <property type="project" value="TreeGrafter"/>
</dbReference>
<dbReference type="GO" id="GO:0008270">
    <property type="term" value="F:zinc ion binding"/>
    <property type="evidence" value="ECO:0007669"/>
    <property type="project" value="UniProtKB-KW"/>
</dbReference>
<dbReference type="SUPFAM" id="SSF57667">
    <property type="entry name" value="beta-beta-alpha zinc fingers"/>
    <property type="match status" value="4"/>
</dbReference>
<feature type="domain" description="C2H2-type" evidence="7">
    <location>
        <begin position="569"/>
        <end position="597"/>
    </location>
</feature>
<accession>A0AAV1JZV6</accession>
<keyword evidence="1" id="KW-0479">Metal-binding</keyword>
<dbReference type="InterPro" id="IPR013087">
    <property type="entry name" value="Znf_C2H2_type"/>
</dbReference>
<dbReference type="PANTHER" id="PTHR24409">
    <property type="entry name" value="ZINC FINGER PROTEIN 142"/>
    <property type="match status" value="1"/>
</dbReference>
<dbReference type="EMBL" id="CAVLEF010000277">
    <property type="protein sequence ID" value="CAK1554328.1"/>
    <property type="molecule type" value="Genomic_DNA"/>
</dbReference>
<dbReference type="Gene3D" id="3.30.160.60">
    <property type="entry name" value="Classic Zinc Finger"/>
    <property type="match status" value="6"/>
</dbReference>
<name>A0AAV1JZV6_9NEOP</name>
<dbReference type="InterPro" id="IPR036236">
    <property type="entry name" value="Znf_C2H2_sf"/>
</dbReference>
<feature type="domain" description="C2H2-type" evidence="7">
    <location>
        <begin position="541"/>
        <end position="568"/>
    </location>
</feature>
<feature type="domain" description="C2H2-type" evidence="7">
    <location>
        <begin position="277"/>
        <end position="304"/>
    </location>
</feature>
<keyword evidence="2" id="KW-0677">Repeat</keyword>
<dbReference type="GO" id="GO:0000981">
    <property type="term" value="F:DNA-binding transcription factor activity, RNA polymerase II-specific"/>
    <property type="evidence" value="ECO:0007669"/>
    <property type="project" value="TreeGrafter"/>
</dbReference>
<keyword evidence="4" id="KW-0862">Zinc</keyword>
<evidence type="ECO:0000256" key="4">
    <source>
        <dbReference type="ARBA" id="ARBA00022833"/>
    </source>
</evidence>
<dbReference type="Pfam" id="PF12874">
    <property type="entry name" value="zf-met"/>
    <property type="match status" value="1"/>
</dbReference>
<gene>
    <name evidence="8" type="ORF">LNINA_LOCUS13250</name>
</gene>
<comment type="caution">
    <text evidence="8">The sequence shown here is derived from an EMBL/GenBank/DDBJ whole genome shotgun (WGS) entry which is preliminary data.</text>
</comment>
<dbReference type="Pfam" id="PF00096">
    <property type="entry name" value="zf-C2H2"/>
    <property type="match status" value="1"/>
</dbReference>
<protein>
    <recommendedName>
        <fullName evidence="7">C2H2-type domain-containing protein</fullName>
    </recommendedName>
</protein>